<evidence type="ECO:0000313" key="1">
    <source>
        <dbReference type="EMBL" id="EJW75268.1"/>
    </source>
</evidence>
<evidence type="ECO:0000313" key="2">
    <source>
        <dbReference type="Proteomes" id="UP000004810"/>
    </source>
</evidence>
<feature type="non-terminal residue" evidence="1">
    <location>
        <position position="1"/>
    </location>
</feature>
<reference evidence="2" key="1">
    <citation type="submission" date="2012-08" db="EMBL/GenBank/DDBJ databases">
        <title>The Genome Sequence of Wuchereria bancrofti.</title>
        <authorList>
            <person name="Nutman T.B."/>
            <person name="Fink D.L."/>
            <person name="Russ C."/>
            <person name="Young S."/>
            <person name="Zeng Q."/>
            <person name="Koehrsen M."/>
            <person name="Alvarado L."/>
            <person name="Berlin A."/>
            <person name="Chapman S.B."/>
            <person name="Chen Z."/>
            <person name="Freedman E."/>
            <person name="Gellesch M."/>
            <person name="Goldberg J."/>
            <person name="Griggs A."/>
            <person name="Gujja S."/>
            <person name="Heilman E.R."/>
            <person name="Heiman D."/>
            <person name="Hepburn T."/>
            <person name="Howarth C."/>
            <person name="Jen D."/>
            <person name="Larson L."/>
            <person name="Lewis B."/>
            <person name="Mehta T."/>
            <person name="Park D."/>
            <person name="Pearson M."/>
            <person name="Roberts A."/>
            <person name="Saif S."/>
            <person name="Shea T."/>
            <person name="Shenoy N."/>
            <person name="Sisk P."/>
            <person name="Stolte C."/>
            <person name="Sykes S."/>
            <person name="Walk T."/>
            <person name="White J."/>
            <person name="Yandava C."/>
            <person name="Haas B."/>
            <person name="Henn M.R."/>
            <person name="Nusbaum C."/>
            <person name="Birren B."/>
        </authorList>
    </citation>
    <scope>NUCLEOTIDE SEQUENCE [LARGE SCALE GENOMIC DNA]</scope>
    <source>
        <strain evidence="2">NA</strain>
    </source>
</reference>
<sequence>TVPDVVSLHELQKKSEPAQHVTQEQCHEMMLIEDNSKVSRRIGTERWRKKDRTVPDVVSLHESQKSFPLCCNVRFSTVERYKPLTLYYNQSHIHRHLRSTKH</sequence>
<protein>
    <submittedName>
        <fullName evidence="1">Uncharacterized protein</fullName>
    </submittedName>
</protein>
<name>J9DZJ1_WUCBA</name>
<dbReference type="Proteomes" id="UP000004810">
    <property type="component" value="Unassembled WGS sequence"/>
</dbReference>
<proteinExistence type="predicted"/>
<organism evidence="1 2">
    <name type="scientific">Wuchereria bancrofti</name>
    <dbReference type="NCBI Taxonomy" id="6293"/>
    <lineage>
        <taxon>Eukaryota</taxon>
        <taxon>Metazoa</taxon>
        <taxon>Ecdysozoa</taxon>
        <taxon>Nematoda</taxon>
        <taxon>Chromadorea</taxon>
        <taxon>Rhabditida</taxon>
        <taxon>Spirurina</taxon>
        <taxon>Spiruromorpha</taxon>
        <taxon>Filarioidea</taxon>
        <taxon>Onchocercidae</taxon>
        <taxon>Wuchereria</taxon>
    </lineage>
</organism>
<gene>
    <name evidence="1" type="ORF">WUBG_13824</name>
</gene>
<dbReference type="EMBL" id="ADBV01010803">
    <property type="protein sequence ID" value="EJW75268.1"/>
    <property type="molecule type" value="Genomic_DNA"/>
</dbReference>
<dbReference type="AlphaFoldDB" id="J9DZJ1"/>
<comment type="caution">
    <text evidence="1">The sequence shown here is derived from an EMBL/GenBank/DDBJ whole genome shotgun (WGS) entry which is preliminary data.</text>
</comment>
<accession>J9DZJ1</accession>